<dbReference type="GO" id="GO:0009055">
    <property type="term" value="F:electron transfer activity"/>
    <property type="evidence" value="ECO:0007669"/>
    <property type="project" value="InterPro"/>
</dbReference>
<dbReference type="CDD" id="cd07709">
    <property type="entry name" value="flavodiiron_proteins_MBL-fold"/>
    <property type="match status" value="1"/>
</dbReference>
<dbReference type="SUPFAM" id="SSF52218">
    <property type="entry name" value="Flavoproteins"/>
    <property type="match status" value="1"/>
</dbReference>
<feature type="domain" description="Flavodoxin-like" evidence="1">
    <location>
        <begin position="244"/>
        <end position="385"/>
    </location>
</feature>
<dbReference type="Pfam" id="PF19583">
    <property type="entry name" value="ODP"/>
    <property type="match status" value="1"/>
</dbReference>
<dbReference type="Gene3D" id="3.60.15.10">
    <property type="entry name" value="Ribonuclease Z/Hydroxyacylglutathione hydrolase-like"/>
    <property type="match status" value="1"/>
</dbReference>
<evidence type="ECO:0000313" key="2">
    <source>
        <dbReference type="EMBL" id="HFK20294.1"/>
    </source>
</evidence>
<dbReference type="InterPro" id="IPR016440">
    <property type="entry name" value="Rubredoxin-O_OxRdtase"/>
</dbReference>
<dbReference type="PANTHER" id="PTHR43717:SF1">
    <property type="entry name" value="ANAEROBIC NITRIC OXIDE REDUCTASE FLAVORUBREDOXIN"/>
    <property type="match status" value="1"/>
</dbReference>
<dbReference type="InterPro" id="IPR001279">
    <property type="entry name" value="Metallo-B-lactamas"/>
</dbReference>
<organism evidence="2">
    <name type="scientific">Candidatus Methanomethylicus mesodigestus</name>
    <dbReference type="NCBI Taxonomy" id="1867258"/>
    <lineage>
        <taxon>Archaea</taxon>
        <taxon>Thermoproteota</taxon>
        <taxon>Methanosuratincolia</taxon>
        <taxon>Candidatus Methanomethylicales</taxon>
        <taxon>Candidatus Methanomethylicaceae</taxon>
        <taxon>Candidatus Methanomethylicus</taxon>
    </lineage>
</organism>
<dbReference type="InterPro" id="IPR036866">
    <property type="entry name" value="RibonucZ/Hydroxyglut_hydro"/>
</dbReference>
<gene>
    <name evidence="2" type="ORF">ENS19_03335</name>
</gene>
<dbReference type="GO" id="GO:0010181">
    <property type="term" value="F:FMN binding"/>
    <property type="evidence" value="ECO:0007669"/>
    <property type="project" value="InterPro"/>
</dbReference>
<dbReference type="InterPro" id="IPR029039">
    <property type="entry name" value="Flavoprotein-like_sf"/>
</dbReference>
<comment type="caution">
    <text evidence="2">The sequence shown here is derived from an EMBL/GenBank/DDBJ whole genome shotgun (WGS) entry which is preliminary data.</text>
</comment>
<dbReference type="PIRSF" id="PIRSF005243">
    <property type="entry name" value="ROO"/>
    <property type="match status" value="1"/>
</dbReference>
<sequence>MSIKLSDGVFWVGAFDWKLKNFHGVATPRGGTYNAYLIIDDEVSVIDTVYLPFFDEFLRHVSEYTEPSAIKHIIVNHAEPDHASSLKELLDVAKGADIVCTSKCKDFLTHMGVSGRFTVVKDGDVLSTGSKRMRFIEAPMLHWPEVMWTFLEGEGILFPCDMYGTQVIESDMKAEAVPDIESFARRYFAFIFRPLAPIVLKGIEKTKELAPKMICPSHGPVWRDAMRIVSLYEKLATRPDREKVLILYSSIWKDVERMAHAIAEGVQSTGVEVVLKDSGDLDWAGWSDLLADAMESRGIAIGSLTVLGGPFPQLMYATMLLRLVRTKGKAGLSFGAYGWGPGITKKLDEELKAIDATPIREGIEVRFTPTDADLKRCYEAGVELGERVKGVKL</sequence>
<dbReference type="AlphaFoldDB" id="A0A7C3IX56"/>
<dbReference type="InterPro" id="IPR045761">
    <property type="entry name" value="ODP_dom"/>
</dbReference>
<dbReference type="GO" id="GO:0046872">
    <property type="term" value="F:metal ion binding"/>
    <property type="evidence" value="ECO:0007669"/>
    <property type="project" value="InterPro"/>
</dbReference>
<reference evidence="2" key="1">
    <citation type="journal article" date="2020" name="mSystems">
        <title>Genome- and Community-Level Interaction Insights into Carbon Utilization and Element Cycling Functions of Hydrothermarchaeota in Hydrothermal Sediment.</title>
        <authorList>
            <person name="Zhou Z."/>
            <person name="Liu Y."/>
            <person name="Xu W."/>
            <person name="Pan J."/>
            <person name="Luo Z.H."/>
            <person name="Li M."/>
        </authorList>
    </citation>
    <scope>NUCLEOTIDE SEQUENCE [LARGE SCALE GENOMIC DNA]</scope>
    <source>
        <strain evidence="2">SpSt-468</strain>
    </source>
</reference>
<dbReference type="Pfam" id="PF00258">
    <property type="entry name" value="Flavodoxin_1"/>
    <property type="match status" value="1"/>
</dbReference>
<protein>
    <submittedName>
        <fullName evidence="2">FprA family A-type flavoprotein</fullName>
    </submittedName>
</protein>
<accession>A0A7C3IX56</accession>
<dbReference type="SUPFAM" id="SSF56281">
    <property type="entry name" value="Metallo-hydrolase/oxidoreductase"/>
    <property type="match status" value="1"/>
</dbReference>
<dbReference type="EMBL" id="DSTX01000003">
    <property type="protein sequence ID" value="HFK20294.1"/>
    <property type="molecule type" value="Genomic_DNA"/>
</dbReference>
<dbReference type="PANTHER" id="PTHR43717">
    <property type="entry name" value="ANAEROBIC NITRIC OXIDE REDUCTASE FLAVORUBREDOXIN"/>
    <property type="match status" value="1"/>
</dbReference>
<dbReference type="Gene3D" id="3.40.50.360">
    <property type="match status" value="1"/>
</dbReference>
<dbReference type="SMART" id="SM00849">
    <property type="entry name" value="Lactamase_B"/>
    <property type="match status" value="1"/>
</dbReference>
<dbReference type="InterPro" id="IPR008254">
    <property type="entry name" value="Flavodoxin/NO_synth"/>
</dbReference>
<evidence type="ECO:0000259" key="1">
    <source>
        <dbReference type="PROSITE" id="PS50902"/>
    </source>
</evidence>
<proteinExistence type="predicted"/>
<dbReference type="GO" id="GO:0016491">
    <property type="term" value="F:oxidoreductase activity"/>
    <property type="evidence" value="ECO:0007669"/>
    <property type="project" value="InterPro"/>
</dbReference>
<name>A0A7C3IX56_9CREN</name>
<dbReference type="PROSITE" id="PS50902">
    <property type="entry name" value="FLAVODOXIN_LIKE"/>
    <property type="match status" value="1"/>
</dbReference>